<comment type="caution">
    <text evidence="10">The sequence shown here is derived from an EMBL/GenBank/DDBJ whole genome shotgun (WGS) entry which is preliminary data.</text>
</comment>
<keyword evidence="5" id="KW-0378">Hydrolase</keyword>
<dbReference type="GO" id="GO:0004519">
    <property type="term" value="F:endonuclease activity"/>
    <property type="evidence" value="ECO:0007669"/>
    <property type="project" value="UniProtKB-KW"/>
</dbReference>
<proteinExistence type="inferred from homology"/>
<dbReference type="STRING" id="1069083.GCA_000371805_00741"/>
<keyword evidence="7" id="KW-0051">Antiviral defense</keyword>
<keyword evidence="11" id="KW-1185">Reference proteome</keyword>
<dbReference type="InterPro" id="IPR005537">
    <property type="entry name" value="RAMP_III_fam"/>
</dbReference>
<evidence type="ECO:0000259" key="9">
    <source>
        <dbReference type="Pfam" id="PF03787"/>
    </source>
</evidence>
<feature type="domain" description="CRISPR type III-associated protein" evidence="9">
    <location>
        <begin position="32"/>
        <end position="212"/>
    </location>
</feature>
<evidence type="ECO:0000313" key="10">
    <source>
        <dbReference type="EMBL" id="ENN95914.1"/>
    </source>
</evidence>
<dbReference type="Pfam" id="PF03787">
    <property type="entry name" value="RAMPs"/>
    <property type="match status" value="1"/>
</dbReference>
<dbReference type="InterPro" id="IPR052216">
    <property type="entry name" value="CRISPR_Csm3_endoribonuclease"/>
</dbReference>
<organism evidence="10 11">
    <name type="scientific">Methanocaldococcus villosus KIN24-T80</name>
    <dbReference type="NCBI Taxonomy" id="1069083"/>
    <lineage>
        <taxon>Archaea</taxon>
        <taxon>Methanobacteriati</taxon>
        <taxon>Methanobacteriota</taxon>
        <taxon>Methanomada group</taxon>
        <taxon>Methanococci</taxon>
        <taxon>Methanococcales</taxon>
        <taxon>Methanocaldococcaceae</taxon>
        <taxon>Methanocaldococcus</taxon>
    </lineage>
</organism>
<dbReference type="PANTHER" id="PTHR35579">
    <property type="entry name" value="CRISPR SYSTEM CMS ENDORIBONUCLEASE CSM3"/>
    <property type="match status" value="1"/>
</dbReference>
<gene>
    <name evidence="10" type="ORF">J422_05269</name>
</gene>
<keyword evidence="4" id="KW-0255">Endonuclease</keyword>
<evidence type="ECO:0000256" key="2">
    <source>
        <dbReference type="ARBA" id="ARBA00022150"/>
    </source>
</evidence>
<evidence type="ECO:0000256" key="6">
    <source>
        <dbReference type="ARBA" id="ARBA00022884"/>
    </source>
</evidence>
<keyword evidence="3" id="KW-0540">Nuclease</keyword>
<name>N6UU88_9EURY</name>
<evidence type="ECO:0000256" key="1">
    <source>
        <dbReference type="ARBA" id="ARBA00006342"/>
    </source>
</evidence>
<evidence type="ECO:0000313" key="11">
    <source>
        <dbReference type="Proteomes" id="UP000053695"/>
    </source>
</evidence>
<sequence length="219" mass="24517">MVFGQTMNQNNNEQGNNEIYTLKGKVIISGVIELLTGLHIGGLRETLKIGGTDNPVIKDAFGNILIPGSSLKGKIRCLLEKKEGKYTNDNRGYLPCSCGDCNICKLFGPHNSKEIKEPRRVIFRDAYIEVEEGKEIHDYLEIKVENTIDRLKGTTITGGVRNTERVVAGSKFKFEIVFNVYKENDKELLKELITGMKLLEDDYLGGSGSRGYVKLNLRN</sequence>
<keyword evidence="6" id="KW-0694">RNA-binding</keyword>
<dbReference type="Proteomes" id="UP000053695">
    <property type="component" value="Unassembled WGS sequence"/>
</dbReference>
<dbReference type="GO" id="GO:0051607">
    <property type="term" value="P:defense response to virus"/>
    <property type="evidence" value="ECO:0007669"/>
    <property type="project" value="UniProtKB-KW"/>
</dbReference>
<dbReference type="NCBIfam" id="TIGR02582">
    <property type="entry name" value="cas7_TM1809"/>
    <property type="match status" value="1"/>
</dbReference>
<dbReference type="GO" id="GO:0016787">
    <property type="term" value="F:hydrolase activity"/>
    <property type="evidence" value="ECO:0007669"/>
    <property type="project" value="UniProtKB-KW"/>
</dbReference>
<comment type="similarity">
    <text evidence="1">Belongs to the CRISPR-associated Csm3 family.</text>
</comment>
<evidence type="ECO:0000256" key="5">
    <source>
        <dbReference type="ARBA" id="ARBA00022801"/>
    </source>
</evidence>
<dbReference type="GO" id="GO:0003723">
    <property type="term" value="F:RNA binding"/>
    <property type="evidence" value="ECO:0007669"/>
    <property type="project" value="UniProtKB-KW"/>
</dbReference>
<evidence type="ECO:0000256" key="3">
    <source>
        <dbReference type="ARBA" id="ARBA00022722"/>
    </source>
</evidence>
<reference evidence="10 11" key="1">
    <citation type="journal article" date="2013" name="Genome Announc.">
        <title>Draft Genome Sequence of a Highly Flagellated, Fast-Swimming Archaeon, Methanocaldococcus villosus Strain KIN24-T80 (DSM 22612).</title>
        <authorList>
            <person name="Thennarasu S."/>
            <person name="Polireddy D."/>
            <person name="Antony A."/>
            <person name="Yada M.R."/>
            <person name="Algarawi S."/>
            <person name="Sivakumar N."/>
        </authorList>
    </citation>
    <scope>NUCLEOTIDE SEQUENCE [LARGE SCALE GENOMIC DNA]</scope>
    <source>
        <strain evidence="10 11">KIN24-T80</strain>
    </source>
</reference>
<dbReference type="AlphaFoldDB" id="N6UU88"/>
<accession>N6UU88</accession>
<dbReference type="PANTHER" id="PTHR35579:SF3">
    <property type="entry name" value="CRISPR SYSTEM CMS ENDORIBONUCLEASE CSM3"/>
    <property type="match status" value="1"/>
</dbReference>
<evidence type="ECO:0000256" key="4">
    <source>
        <dbReference type="ARBA" id="ARBA00022759"/>
    </source>
</evidence>
<evidence type="ECO:0000256" key="7">
    <source>
        <dbReference type="ARBA" id="ARBA00023118"/>
    </source>
</evidence>
<protein>
    <recommendedName>
        <fullName evidence="2">CRISPR system Cms endoribonuclease Csm3</fullName>
    </recommendedName>
    <alternativeName>
        <fullName evidence="8">CRISPR type III A-associated RAMP protein Csm3</fullName>
    </alternativeName>
</protein>
<evidence type="ECO:0000256" key="8">
    <source>
        <dbReference type="ARBA" id="ARBA00033183"/>
    </source>
</evidence>
<dbReference type="PATRIC" id="fig|1069083.5.peg.1029"/>
<dbReference type="InterPro" id="IPR013412">
    <property type="entry name" value="CRISPR-assoc_RAMP_Csm3"/>
</dbReference>
<dbReference type="EMBL" id="APMM01000035">
    <property type="protein sequence ID" value="ENN95914.1"/>
    <property type="molecule type" value="Genomic_DNA"/>
</dbReference>